<dbReference type="PANTHER" id="PTHR10758">
    <property type="entry name" value="26S PROTEASOME NON-ATPASE REGULATORY SUBUNIT 3/COP9 SIGNALOSOME COMPLEX SUBUNIT 3"/>
    <property type="match status" value="1"/>
</dbReference>
<name>K1WZ03_MARBU</name>
<dbReference type="Proteomes" id="UP000006753">
    <property type="component" value="Unassembled WGS sequence"/>
</dbReference>
<dbReference type="GO" id="GO:0008180">
    <property type="term" value="C:COP9 signalosome"/>
    <property type="evidence" value="ECO:0007669"/>
    <property type="project" value="TreeGrafter"/>
</dbReference>
<evidence type="ECO:0000256" key="1">
    <source>
        <dbReference type="ARBA" id="ARBA00022490"/>
    </source>
</evidence>
<dbReference type="EMBL" id="JH921448">
    <property type="protein sequence ID" value="EKD13863.1"/>
    <property type="molecule type" value="Genomic_DNA"/>
</dbReference>
<feature type="domain" description="COP9 signalosome complex subunit 3 N-terminal helical repeats" evidence="3">
    <location>
        <begin position="224"/>
        <end position="294"/>
    </location>
</feature>
<accession>K1WZ03</accession>
<feature type="domain" description="COP9 signalosome complex subunit 3 N-terminal helical repeats" evidence="3">
    <location>
        <begin position="54"/>
        <end position="185"/>
    </location>
</feature>
<gene>
    <name evidence="4" type="ORF">MBM_08064</name>
</gene>
<sequence>MDVLHPLMLSFPPDPLSQSPLSDQEYDAAIREQIEVLKKLDEAKFFEKTTGGGNLLDVIDPALNTVPYTYILMANIRNYHKHHGKDIDIDSLWGKLTNFLSVFDPRQIRYLGEALCSIIMNVAEMARGNNKARTPSIPGLAVPPIRNALLRLDPSGSMLTSNHLILVKLALESGSYMDVTPVIDKFILYFPGFSDVPRPKYLCDMSLSPAAFLTPTFKLSDNLRYQSILEYFLWSAMVHMGLHSWESALQCLESVITYPAMDSASKIMTEAYKKWVLVGLVHQGRLLRLPKSTSVGPARAYHIIGKHYETLANIFENGTASRLKAEVDAAMHIWKKDANYGLVMEVLEAFQRFQIRGLTQVYSKISIPEILNQTTDAVTGSKLPTPQACEDLVRAMIHAGDLQATLSNPPSGPSILTFLPSSPALTEAQMQRELVGTSARIQALTEKIKQTDRMLTHDKDYIKFIHKQKRAKAARGGNDDHDVAQTSDWDDINDDEDIMGDGGY</sequence>
<dbReference type="InterPro" id="IPR055089">
    <property type="entry name" value="COP9_N"/>
</dbReference>
<dbReference type="OrthoDB" id="29061at2759"/>
<evidence type="ECO:0000313" key="4">
    <source>
        <dbReference type="EMBL" id="EKD13863.1"/>
    </source>
</evidence>
<proteinExistence type="predicted"/>
<dbReference type="InParanoid" id="K1WZ03"/>
<keyword evidence="5" id="KW-1185">Reference proteome</keyword>
<evidence type="ECO:0000313" key="5">
    <source>
        <dbReference type="Proteomes" id="UP000006753"/>
    </source>
</evidence>
<feature type="compositionally biased region" description="Acidic residues" evidence="2">
    <location>
        <begin position="488"/>
        <end position="504"/>
    </location>
</feature>
<evidence type="ECO:0000256" key="2">
    <source>
        <dbReference type="SAM" id="MobiDB-lite"/>
    </source>
</evidence>
<dbReference type="PANTHER" id="PTHR10758:SF1">
    <property type="entry name" value="COP9 SIGNALOSOME COMPLEX SUBUNIT 3"/>
    <property type="match status" value="1"/>
</dbReference>
<dbReference type="InterPro" id="IPR050756">
    <property type="entry name" value="CSN3"/>
</dbReference>
<reference evidence="4 5" key="1">
    <citation type="journal article" date="2012" name="BMC Genomics">
        <title>Sequencing the genome of Marssonina brunnea reveals fungus-poplar co-evolution.</title>
        <authorList>
            <person name="Zhu S."/>
            <person name="Cao Y.-Z."/>
            <person name="Jiang C."/>
            <person name="Tan B.-Y."/>
            <person name="Wang Z."/>
            <person name="Feng S."/>
            <person name="Zhang L."/>
            <person name="Su X.-H."/>
            <person name="Brejova B."/>
            <person name="Vinar T."/>
            <person name="Xu M."/>
            <person name="Wang M.-X."/>
            <person name="Zhang S.-G."/>
            <person name="Huang M.-R."/>
            <person name="Wu R."/>
            <person name="Zhou Y."/>
        </authorList>
    </citation>
    <scope>NUCLEOTIDE SEQUENCE [LARGE SCALE GENOMIC DNA]</scope>
    <source>
        <strain evidence="4 5">MB_m1</strain>
    </source>
</reference>
<feature type="region of interest" description="Disordered" evidence="2">
    <location>
        <begin position="473"/>
        <end position="504"/>
    </location>
</feature>
<protein>
    <submittedName>
        <fullName evidence="4">COP9 signalosome complex subunit 3</fullName>
    </submittedName>
</protein>
<keyword evidence="1" id="KW-0963">Cytoplasm</keyword>
<dbReference type="GO" id="GO:0006511">
    <property type="term" value="P:ubiquitin-dependent protein catabolic process"/>
    <property type="evidence" value="ECO:0007669"/>
    <property type="project" value="TreeGrafter"/>
</dbReference>
<dbReference type="eggNOG" id="KOG2582">
    <property type="taxonomic scope" value="Eukaryota"/>
</dbReference>
<evidence type="ECO:0000259" key="3">
    <source>
        <dbReference type="Pfam" id="PF22788"/>
    </source>
</evidence>
<organism evidence="4 5">
    <name type="scientific">Marssonina brunnea f. sp. multigermtubi (strain MB_m1)</name>
    <name type="common">Marssonina leaf spot fungus</name>
    <dbReference type="NCBI Taxonomy" id="1072389"/>
    <lineage>
        <taxon>Eukaryota</taxon>
        <taxon>Fungi</taxon>
        <taxon>Dikarya</taxon>
        <taxon>Ascomycota</taxon>
        <taxon>Pezizomycotina</taxon>
        <taxon>Leotiomycetes</taxon>
        <taxon>Helotiales</taxon>
        <taxon>Drepanopezizaceae</taxon>
        <taxon>Drepanopeziza</taxon>
    </lineage>
</organism>
<dbReference type="STRING" id="1072389.K1WZ03"/>
<dbReference type="OMA" id="NHYHDLV"/>
<dbReference type="KEGG" id="mbe:MBM_08064"/>
<dbReference type="AlphaFoldDB" id="K1WZ03"/>
<dbReference type="HOGENOM" id="CLU_028825_1_1_1"/>
<dbReference type="Pfam" id="PF22788">
    <property type="entry name" value="COP9_hel_rpt"/>
    <property type="match status" value="2"/>
</dbReference>